<dbReference type="Proteomes" id="UP000518305">
    <property type="component" value="Unassembled WGS sequence"/>
</dbReference>
<reference evidence="15 16" key="1">
    <citation type="submission" date="2019-09" db="EMBL/GenBank/DDBJ databases">
        <title>Bird 10,000 Genomes (B10K) Project - Family phase.</title>
        <authorList>
            <person name="Zhang G."/>
        </authorList>
    </citation>
    <scope>NUCLEOTIDE SEQUENCE [LARGE SCALE GENOMIC DNA]</scope>
    <source>
        <strain evidence="15">B10K-DU-001-23</strain>
        <tissue evidence="15">Muscle</tissue>
    </source>
</reference>
<keyword evidence="3" id="KW-0813">Transport</keyword>
<dbReference type="OrthoDB" id="3900342at2759"/>
<feature type="transmembrane region" description="Helical" evidence="13">
    <location>
        <begin position="383"/>
        <end position="402"/>
    </location>
</feature>
<feature type="domain" description="Cationic amino acid transporter C-terminal" evidence="14">
    <location>
        <begin position="554"/>
        <end position="604"/>
    </location>
</feature>
<feature type="transmembrane region" description="Helical" evidence="13">
    <location>
        <begin position="581"/>
        <end position="601"/>
    </location>
</feature>
<feature type="transmembrane region" description="Helical" evidence="13">
    <location>
        <begin position="65"/>
        <end position="85"/>
    </location>
</feature>
<evidence type="ECO:0000256" key="12">
    <source>
        <dbReference type="ARBA" id="ARBA00034450"/>
    </source>
</evidence>
<evidence type="ECO:0000256" key="10">
    <source>
        <dbReference type="ARBA" id="ARBA00034422"/>
    </source>
</evidence>
<comment type="similarity">
    <text evidence="2">Belongs to the amino acid-polyamine-organocation (APC) superfamily. Cationic amino acid transporter (CAT) (TC 2.A.3.3) family.</text>
</comment>
<dbReference type="FunFam" id="1.20.1740.10:FF:000009">
    <property type="entry name" value="Low affinity cationic amino acid transporter 2"/>
    <property type="match status" value="1"/>
</dbReference>
<comment type="caution">
    <text evidence="15">The sequence shown here is derived from an EMBL/GenBank/DDBJ whole genome shotgun (WGS) entry which is preliminary data.</text>
</comment>
<dbReference type="Gene3D" id="1.20.1740.10">
    <property type="entry name" value="Amino acid/polyamine transporter I"/>
    <property type="match status" value="1"/>
</dbReference>
<feature type="transmembrane region" description="Helical" evidence="13">
    <location>
        <begin position="192"/>
        <end position="210"/>
    </location>
</feature>
<accession>A0A7K9CV45</accession>
<feature type="transmembrane region" description="Helical" evidence="13">
    <location>
        <begin position="491"/>
        <end position="512"/>
    </location>
</feature>
<evidence type="ECO:0000256" key="5">
    <source>
        <dbReference type="ARBA" id="ARBA00022692"/>
    </source>
</evidence>
<feature type="transmembrane region" description="Helical" evidence="13">
    <location>
        <begin position="246"/>
        <end position="266"/>
    </location>
</feature>
<dbReference type="NCBIfam" id="TIGR00906">
    <property type="entry name" value="2A0303"/>
    <property type="match status" value="1"/>
</dbReference>
<evidence type="ECO:0000256" key="2">
    <source>
        <dbReference type="ARBA" id="ARBA00008572"/>
    </source>
</evidence>
<protein>
    <submittedName>
        <fullName evidence="15">CTR3 protein</fullName>
    </submittedName>
</protein>
<dbReference type="GO" id="GO:0005886">
    <property type="term" value="C:plasma membrane"/>
    <property type="evidence" value="ECO:0007669"/>
    <property type="project" value="UniProtKB-SubCell"/>
</dbReference>
<dbReference type="Pfam" id="PF13520">
    <property type="entry name" value="AA_permease_2"/>
    <property type="match status" value="1"/>
</dbReference>
<comment type="catalytic activity">
    <reaction evidence="12">
        <text>L-ornithine(in) = L-ornithine(out)</text>
        <dbReference type="Rhea" id="RHEA:71199"/>
        <dbReference type="ChEBI" id="CHEBI:46911"/>
    </reaction>
</comment>
<evidence type="ECO:0000256" key="3">
    <source>
        <dbReference type="ARBA" id="ARBA00022448"/>
    </source>
</evidence>
<name>A0A7K9CV45_9AVES</name>
<gene>
    <name evidence="15" type="primary">Slc7a3</name>
    <name evidence="15" type="ORF">HEMCOM_R10287</name>
</gene>
<keyword evidence="9" id="KW-0325">Glycoprotein</keyword>
<feature type="transmembrane region" description="Helical" evidence="13">
    <location>
        <begin position="336"/>
        <end position="362"/>
    </location>
</feature>
<sequence length="635" mass="68666">MFGGKMTSIGKKLIRRRVVDLSSEDTCFARCLSTLDLIALGVGSTLGAGVYVLAGEVAKEMAGPSIVLCFLVAALSSVLAGLCYAEFGARVPKTGSAYLYSYVTVGEIWAFTTGWNLILSYVIGTASVARAWSAAFDNIIGNHISTFFMNKTTMHLPGVLAERPDFFALILIFLLTVLLAFGVSESALVNKIFTAVNLLVLGFVIIAGFVKGDMKNWQLSQEDYINRSYVGPLYDIRKKNFGSGGFVPFGLEGILTGAATCFYAFVGFDCIATTGEEARNPQRSIPIGIIVSLLICFVAYFGVSAALTLMVPYFLLNKESPLPEAFKAVGWEPARYAVAVGSLCALSTSLLGSMFPMPRVIYAMAKDGLLFKFLSSINSRTKTPLSATITSGLLAAVMAFLLDLKDLVDLMSIGTLLAYSLVAVCVLILRYQFGQLNSKTMEMLELTGNEEERVIMNPAITAASAQQKETLSLATLFNPLTDTPTALSGRIVYICVSVIATLITVICVVLTLKVTALKEASVGWIVALVLLFVALLIPIIIVWRQPQSNVRLNFKVPFLPLLPVFSIFINILLMVQLSAGTWVRFAIWMAVGFIIYFGYGIRNSVEGKNMEEPRATVEKTLHHPGLDLSPGAAAV</sequence>
<keyword evidence="16" id="KW-1185">Reference proteome</keyword>
<feature type="non-terminal residue" evidence="15">
    <location>
        <position position="635"/>
    </location>
</feature>
<comment type="catalytic activity">
    <reaction evidence="10">
        <text>L-lysine(in) = L-lysine(out)</text>
        <dbReference type="Rhea" id="RHEA:70935"/>
        <dbReference type="ChEBI" id="CHEBI:32551"/>
    </reaction>
</comment>
<dbReference type="PIRSF" id="PIRSF006060">
    <property type="entry name" value="AA_transporter"/>
    <property type="match status" value="1"/>
</dbReference>
<dbReference type="PANTHER" id="PTHR43243">
    <property type="entry name" value="INNER MEMBRANE TRANSPORTER YGJI-RELATED"/>
    <property type="match status" value="1"/>
</dbReference>
<evidence type="ECO:0000256" key="7">
    <source>
        <dbReference type="ARBA" id="ARBA00022989"/>
    </source>
</evidence>
<dbReference type="AlphaFoldDB" id="A0A7K9CV45"/>
<evidence type="ECO:0000256" key="6">
    <source>
        <dbReference type="ARBA" id="ARBA00022970"/>
    </source>
</evidence>
<feature type="transmembrane region" description="Helical" evidence="13">
    <location>
        <begin position="97"/>
        <end position="123"/>
    </location>
</feature>
<comment type="catalytic activity">
    <reaction evidence="11">
        <text>L-arginine(in) = L-arginine(out)</text>
        <dbReference type="Rhea" id="RHEA:32143"/>
        <dbReference type="ChEBI" id="CHEBI:32682"/>
    </reaction>
</comment>
<comment type="subcellular location">
    <subcellularLocation>
        <location evidence="1">Cell membrane</location>
        <topology evidence="1">Multi-pass membrane protein</topology>
    </subcellularLocation>
</comment>
<evidence type="ECO:0000259" key="14">
    <source>
        <dbReference type="Pfam" id="PF13906"/>
    </source>
</evidence>
<keyword evidence="6" id="KW-0029">Amino-acid transport</keyword>
<keyword evidence="8 13" id="KW-0472">Membrane</keyword>
<evidence type="ECO:0000256" key="4">
    <source>
        <dbReference type="ARBA" id="ARBA00022475"/>
    </source>
</evidence>
<feature type="transmembrane region" description="Helical" evidence="13">
    <location>
        <begin position="556"/>
        <end position="575"/>
    </location>
</feature>
<dbReference type="FunFam" id="1.20.1740.10:FF:000024">
    <property type="entry name" value="High affinity cationic amino acid transporter 1"/>
    <property type="match status" value="1"/>
</dbReference>
<organism evidence="15 16">
    <name type="scientific">Hemiprocne comata</name>
    <dbReference type="NCBI Taxonomy" id="243314"/>
    <lineage>
        <taxon>Eukaryota</taxon>
        <taxon>Metazoa</taxon>
        <taxon>Chordata</taxon>
        <taxon>Craniata</taxon>
        <taxon>Vertebrata</taxon>
        <taxon>Euteleostomi</taxon>
        <taxon>Archelosauria</taxon>
        <taxon>Archosauria</taxon>
        <taxon>Dinosauria</taxon>
        <taxon>Saurischia</taxon>
        <taxon>Theropoda</taxon>
        <taxon>Coelurosauria</taxon>
        <taxon>Aves</taxon>
        <taxon>Neognathae</taxon>
        <taxon>Neoaves</taxon>
        <taxon>Strisores</taxon>
        <taxon>Apodiformes</taxon>
        <taxon>Apodidae</taxon>
        <taxon>Hemiprocninae</taxon>
        <taxon>Hemiprocne</taxon>
    </lineage>
</organism>
<keyword evidence="7 13" id="KW-1133">Transmembrane helix</keyword>
<keyword evidence="4" id="KW-1003">Cell membrane</keyword>
<dbReference type="PANTHER" id="PTHR43243:SF20">
    <property type="entry name" value="CATIONIC AMINO ACID TRANSPORTER 3"/>
    <property type="match status" value="1"/>
</dbReference>
<evidence type="ECO:0000256" key="9">
    <source>
        <dbReference type="ARBA" id="ARBA00023180"/>
    </source>
</evidence>
<evidence type="ECO:0000313" key="16">
    <source>
        <dbReference type="Proteomes" id="UP000518305"/>
    </source>
</evidence>
<dbReference type="InterPro" id="IPR002293">
    <property type="entry name" value="AA/rel_permease1"/>
</dbReference>
<feature type="transmembrane region" description="Helical" evidence="13">
    <location>
        <begin position="166"/>
        <end position="183"/>
    </location>
</feature>
<proteinExistence type="inferred from homology"/>
<dbReference type="InterPro" id="IPR029485">
    <property type="entry name" value="CAT_C"/>
</dbReference>
<evidence type="ECO:0000256" key="11">
    <source>
        <dbReference type="ARBA" id="ARBA00034423"/>
    </source>
</evidence>
<evidence type="ECO:0000256" key="8">
    <source>
        <dbReference type="ARBA" id="ARBA00023136"/>
    </source>
</evidence>
<feature type="transmembrane region" description="Helical" evidence="13">
    <location>
        <begin position="524"/>
        <end position="544"/>
    </location>
</feature>
<feature type="transmembrane region" description="Helical" evidence="13">
    <location>
        <begin position="287"/>
        <end position="316"/>
    </location>
</feature>
<dbReference type="EMBL" id="VWZJ01001424">
    <property type="protein sequence ID" value="NXG55590.1"/>
    <property type="molecule type" value="Genomic_DNA"/>
</dbReference>
<evidence type="ECO:0000256" key="13">
    <source>
        <dbReference type="SAM" id="Phobius"/>
    </source>
</evidence>
<keyword evidence="5 13" id="KW-0812">Transmembrane</keyword>
<dbReference type="InterPro" id="IPR004755">
    <property type="entry name" value="Cat_AA_permease"/>
</dbReference>
<dbReference type="GO" id="GO:0061459">
    <property type="term" value="F:L-arginine transmembrane transporter activity"/>
    <property type="evidence" value="ECO:0007669"/>
    <property type="project" value="UniProtKB-ARBA"/>
</dbReference>
<evidence type="ECO:0000313" key="15">
    <source>
        <dbReference type="EMBL" id="NXG55590.1"/>
    </source>
</evidence>
<evidence type="ECO:0000256" key="1">
    <source>
        <dbReference type="ARBA" id="ARBA00004651"/>
    </source>
</evidence>
<feature type="non-terminal residue" evidence="15">
    <location>
        <position position="1"/>
    </location>
</feature>
<feature type="transmembrane region" description="Helical" evidence="13">
    <location>
        <begin position="408"/>
        <end position="429"/>
    </location>
</feature>
<feature type="transmembrane region" description="Helical" evidence="13">
    <location>
        <begin position="35"/>
        <end position="53"/>
    </location>
</feature>
<dbReference type="Pfam" id="PF13906">
    <property type="entry name" value="AA_permease_C"/>
    <property type="match status" value="1"/>
</dbReference>